<dbReference type="GO" id="GO:0004497">
    <property type="term" value="F:monooxygenase activity"/>
    <property type="evidence" value="ECO:0007669"/>
    <property type="project" value="UniProtKB-KW"/>
</dbReference>
<evidence type="ECO:0000256" key="4">
    <source>
        <dbReference type="ARBA" id="ARBA00023033"/>
    </source>
</evidence>
<comment type="similarity">
    <text evidence="1">Belongs to the bacterial luciferase oxidoreductase family.</text>
</comment>
<accession>A0A9X1DC94</accession>
<dbReference type="InterPro" id="IPR050766">
    <property type="entry name" value="Bact_Lucif_Oxidored"/>
</dbReference>
<evidence type="ECO:0000256" key="1">
    <source>
        <dbReference type="ARBA" id="ARBA00010426"/>
    </source>
</evidence>
<reference evidence="6" key="1">
    <citation type="submission" date="2021-05" db="EMBL/GenBank/DDBJ databases">
        <title>Genome of Sphingobium sp. strain.</title>
        <authorList>
            <person name="Fan R."/>
        </authorList>
    </citation>
    <scope>NUCLEOTIDE SEQUENCE</scope>
    <source>
        <strain evidence="6">H33</strain>
    </source>
</reference>
<organism evidence="6 7">
    <name type="scientific">Sphingobium nicotianae</name>
    <dbReference type="NCBI Taxonomy" id="2782607"/>
    <lineage>
        <taxon>Bacteria</taxon>
        <taxon>Pseudomonadati</taxon>
        <taxon>Pseudomonadota</taxon>
        <taxon>Alphaproteobacteria</taxon>
        <taxon>Sphingomonadales</taxon>
        <taxon>Sphingomonadaceae</taxon>
        <taxon>Sphingobium</taxon>
    </lineage>
</organism>
<evidence type="ECO:0000313" key="6">
    <source>
        <dbReference type="EMBL" id="MBT2187298.1"/>
    </source>
</evidence>
<keyword evidence="3" id="KW-0560">Oxidoreductase</keyword>
<dbReference type="InterPro" id="IPR036661">
    <property type="entry name" value="Luciferase-like_sf"/>
</dbReference>
<evidence type="ECO:0000256" key="2">
    <source>
        <dbReference type="ARBA" id="ARBA00022630"/>
    </source>
</evidence>
<proteinExistence type="inferred from homology"/>
<dbReference type="AlphaFoldDB" id="A0A9X1DC94"/>
<dbReference type="RefSeq" id="WP_214623124.1">
    <property type="nucleotide sequence ID" value="NZ_JAHGAW010000006.1"/>
</dbReference>
<dbReference type="Gene3D" id="3.20.20.30">
    <property type="entry name" value="Luciferase-like domain"/>
    <property type="match status" value="1"/>
</dbReference>
<keyword evidence="4" id="KW-0503">Monooxygenase</keyword>
<comment type="caution">
    <text evidence="6">The sequence shown here is derived from an EMBL/GenBank/DDBJ whole genome shotgun (WGS) entry which is preliminary data.</text>
</comment>
<protein>
    <submittedName>
        <fullName evidence="6">LLM class flavin-dependent oxidoreductase</fullName>
    </submittedName>
</protein>
<feature type="domain" description="Luciferase-like" evidence="5">
    <location>
        <begin position="8"/>
        <end position="306"/>
    </location>
</feature>
<keyword evidence="2" id="KW-0285">Flavoprotein</keyword>
<name>A0A9X1DC94_9SPHN</name>
<dbReference type="InterPro" id="IPR011251">
    <property type="entry name" value="Luciferase-like_dom"/>
</dbReference>
<evidence type="ECO:0000256" key="3">
    <source>
        <dbReference type="ARBA" id="ARBA00023002"/>
    </source>
</evidence>
<dbReference type="PANTHER" id="PTHR30137">
    <property type="entry name" value="LUCIFERASE-LIKE MONOOXYGENASE"/>
    <property type="match status" value="1"/>
</dbReference>
<dbReference type="GO" id="GO:0005829">
    <property type="term" value="C:cytosol"/>
    <property type="evidence" value="ECO:0007669"/>
    <property type="project" value="TreeGrafter"/>
</dbReference>
<evidence type="ECO:0000313" key="7">
    <source>
        <dbReference type="Proteomes" id="UP001138757"/>
    </source>
</evidence>
<dbReference type="PANTHER" id="PTHR30137:SF16">
    <property type="entry name" value="BLL0895 PROTEIN"/>
    <property type="match status" value="1"/>
</dbReference>
<dbReference type="Pfam" id="PF00296">
    <property type="entry name" value="Bac_luciferase"/>
    <property type="match status" value="1"/>
</dbReference>
<dbReference type="SUPFAM" id="SSF51679">
    <property type="entry name" value="Bacterial luciferase-like"/>
    <property type="match status" value="1"/>
</dbReference>
<evidence type="ECO:0000259" key="5">
    <source>
        <dbReference type="Pfam" id="PF00296"/>
    </source>
</evidence>
<sequence length="378" mass="42198">MVESRHVRTGVFLPPHHTNDEDVALCMQRDFDLVQYLEYLGFTEAWIGEHHSGGLQIYGSPDLFIATAAERTSRIRIGAGVISVPYHHPYMVADRIVQLDHQTRGRAMFGFGPGMLISDAQMLGIAPEQQRERLVEGVDVIMRLLDGEVVDHDSDWFTLHGARLQLSPYSHPRPTLAVATSRTPIGSRLAGRYGMGILTQGGGDVNGAWAHAEEAAKEHGNTLDRDDLRVVVSFHLAETKAEAEKALHFGYDPWLKYLEALNPKAYAETREKGGDDPARMVAARGGLVGTPDEAVEYLEKLWERIGPFGTVLMSGTNWMNYEATKRSYELMARYVMPRFNGTNRQREKSFDWVYENRHEFSGANAAAVNKVLASGGRN</sequence>
<gene>
    <name evidence="6" type="ORF">KK488_10115</name>
</gene>
<dbReference type="EMBL" id="JAHGAW010000006">
    <property type="protein sequence ID" value="MBT2187298.1"/>
    <property type="molecule type" value="Genomic_DNA"/>
</dbReference>
<keyword evidence="7" id="KW-1185">Reference proteome</keyword>
<dbReference type="Proteomes" id="UP001138757">
    <property type="component" value="Unassembled WGS sequence"/>
</dbReference>
<dbReference type="GO" id="GO:0016705">
    <property type="term" value="F:oxidoreductase activity, acting on paired donors, with incorporation or reduction of molecular oxygen"/>
    <property type="evidence" value="ECO:0007669"/>
    <property type="project" value="InterPro"/>
</dbReference>